<organism evidence="2 3">
    <name type="scientific">Limulus polyphemus</name>
    <name type="common">Atlantic horseshoe crab</name>
    <dbReference type="NCBI Taxonomy" id="6850"/>
    <lineage>
        <taxon>Eukaryota</taxon>
        <taxon>Metazoa</taxon>
        <taxon>Ecdysozoa</taxon>
        <taxon>Arthropoda</taxon>
        <taxon>Chelicerata</taxon>
        <taxon>Merostomata</taxon>
        <taxon>Xiphosura</taxon>
        <taxon>Limulidae</taxon>
        <taxon>Limulus</taxon>
    </lineage>
</organism>
<feature type="compositionally biased region" description="Basic and acidic residues" evidence="1">
    <location>
        <begin position="41"/>
        <end position="52"/>
    </location>
</feature>
<evidence type="ECO:0000256" key="1">
    <source>
        <dbReference type="SAM" id="MobiDB-lite"/>
    </source>
</evidence>
<protein>
    <submittedName>
        <fullName evidence="3">Probable ubiquitin carboxyl-terminal hydrolase FAF-X</fullName>
    </submittedName>
</protein>
<dbReference type="RefSeq" id="XP_022249069.1">
    <property type="nucleotide sequence ID" value="XM_022393361.1"/>
</dbReference>
<dbReference type="GO" id="GO:0016787">
    <property type="term" value="F:hydrolase activity"/>
    <property type="evidence" value="ECO:0007669"/>
    <property type="project" value="UniProtKB-KW"/>
</dbReference>
<evidence type="ECO:0000313" key="2">
    <source>
        <dbReference type="Proteomes" id="UP000694941"/>
    </source>
</evidence>
<gene>
    <name evidence="3" type="primary">LOC106465453</name>
</gene>
<proteinExistence type="predicted"/>
<feature type="compositionally biased region" description="Polar residues" evidence="1">
    <location>
        <begin position="16"/>
        <end position="29"/>
    </location>
</feature>
<evidence type="ECO:0000313" key="3">
    <source>
        <dbReference type="RefSeq" id="XP_022249069.1"/>
    </source>
</evidence>
<name>A0ABM1SZL3_LIMPO</name>
<sequence>MTLVMQEDQGGWGDSPQDNNPIQLPQTTTESNSNPPPDENESNKEQDADNQKQLEGQEPDFPHAELARLDEMINRPRWVVPVLPKGELEILLDASIDLCKKGLDTRSESCQRFFRDGLTVSFTKILTDEAMSGWKFEIHRCIMKNTERLIELCVTKLNQDWFPLLDMLAVALSPNSKFHTFNATRSSESVPPGSLLPDTELYARPPDVRTPRVSPS</sequence>
<feature type="region of interest" description="Disordered" evidence="1">
    <location>
        <begin position="183"/>
        <end position="216"/>
    </location>
</feature>
<keyword evidence="2" id="KW-1185">Reference proteome</keyword>
<dbReference type="Proteomes" id="UP000694941">
    <property type="component" value="Unplaced"/>
</dbReference>
<reference evidence="3" key="1">
    <citation type="submission" date="2025-08" db="UniProtKB">
        <authorList>
            <consortium name="RefSeq"/>
        </authorList>
    </citation>
    <scope>IDENTIFICATION</scope>
    <source>
        <tissue evidence="3">Muscle</tissue>
    </source>
</reference>
<keyword evidence="3" id="KW-0378">Hydrolase</keyword>
<feature type="region of interest" description="Disordered" evidence="1">
    <location>
        <begin position="1"/>
        <end position="59"/>
    </location>
</feature>
<dbReference type="GeneID" id="106465453"/>
<accession>A0ABM1SZL3</accession>